<dbReference type="PANTHER" id="PTHR22855:SF13">
    <property type="entry name" value="METHYLCROTONOYL-COA CARBOXYLASE BETA CHAIN, MITOCHONDRIAL"/>
    <property type="match status" value="1"/>
</dbReference>
<dbReference type="GO" id="GO:0004485">
    <property type="term" value="F:methylcrotonoyl-CoA carboxylase activity"/>
    <property type="evidence" value="ECO:0007669"/>
    <property type="project" value="TreeGrafter"/>
</dbReference>
<dbReference type="InterPro" id="IPR034733">
    <property type="entry name" value="AcCoA_carboxyl_beta"/>
</dbReference>
<dbReference type="InterPro" id="IPR011762">
    <property type="entry name" value="COA_CT_N"/>
</dbReference>
<gene>
    <name evidence="2" type="ORF">METZ01_LOCUS499921</name>
</gene>
<dbReference type="Gene3D" id="3.90.226.10">
    <property type="entry name" value="2-enoyl-CoA Hydratase, Chain A, domain 1"/>
    <property type="match status" value="1"/>
</dbReference>
<evidence type="ECO:0000259" key="1">
    <source>
        <dbReference type="PROSITE" id="PS50980"/>
    </source>
</evidence>
<proteinExistence type="predicted"/>
<accession>A0A383DRD2</accession>
<evidence type="ECO:0000313" key="2">
    <source>
        <dbReference type="EMBL" id="SVE47067.1"/>
    </source>
</evidence>
<dbReference type="AlphaFoldDB" id="A0A383DRD2"/>
<sequence>MSSIGTKTEDWKNINIDSNSIEFKKILDHYKVQAEIIYKGGGDFSIEKQHKKGRLTARERIDYLKDSDADILEFGIFAGYDMYEDFGSPPAGGVIVSIIKVSGIDCIVVANDATVKAGAYFEVTLKKTLRAQKIALENNLPIIYLVDSSGVFLPLQDQVFPDEAHFGRIFYNNAKLSSYGVPQIASVMGPCIAGGA</sequence>
<dbReference type="PANTHER" id="PTHR22855">
    <property type="entry name" value="ACETYL, PROPIONYL, PYRUVATE, AND GLUTACONYL CARBOXYLASE-RELATED"/>
    <property type="match status" value="1"/>
</dbReference>
<reference evidence="2" key="1">
    <citation type="submission" date="2018-05" db="EMBL/GenBank/DDBJ databases">
        <authorList>
            <person name="Lanie J.A."/>
            <person name="Ng W.-L."/>
            <person name="Kazmierczak K.M."/>
            <person name="Andrzejewski T.M."/>
            <person name="Davidsen T.M."/>
            <person name="Wayne K.J."/>
            <person name="Tettelin H."/>
            <person name="Glass J.I."/>
            <person name="Rusch D."/>
            <person name="Podicherti R."/>
            <person name="Tsui H.-C.T."/>
            <person name="Winkler M.E."/>
        </authorList>
    </citation>
    <scope>NUCLEOTIDE SEQUENCE</scope>
</reference>
<feature type="domain" description="CoA carboxyltransferase N-terminal" evidence="1">
    <location>
        <begin position="23"/>
        <end position="196"/>
    </location>
</feature>
<feature type="non-terminal residue" evidence="2">
    <location>
        <position position="196"/>
    </location>
</feature>
<dbReference type="PROSITE" id="PS50980">
    <property type="entry name" value="COA_CT_NTER"/>
    <property type="match status" value="1"/>
</dbReference>
<dbReference type="SUPFAM" id="SSF52096">
    <property type="entry name" value="ClpP/crotonase"/>
    <property type="match status" value="1"/>
</dbReference>
<name>A0A383DRD2_9ZZZZ</name>
<dbReference type="InterPro" id="IPR029045">
    <property type="entry name" value="ClpP/crotonase-like_dom_sf"/>
</dbReference>
<dbReference type="GO" id="GO:1905202">
    <property type="term" value="C:methylcrotonoyl-CoA carboxylase complex"/>
    <property type="evidence" value="ECO:0007669"/>
    <property type="project" value="TreeGrafter"/>
</dbReference>
<dbReference type="GO" id="GO:0006552">
    <property type="term" value="P:L-leucine catabolic process"/>
    <property type="evidence" value="ECO:0007669"/>
    <property type="project" value="TreeGrafter"/>
</dbReference>
<protein>
    <recommendedName>
        <fullName evidence="1">CoA carboxyltransferase N-terminal domain-containing protein</fullName>
    </recommendedName>
</protein>
<dbReference type="Pfam" id="PF01039">
    <property type="entry name" value="Carboxyl_trans"/>
    <property type="match status" value="1"/>
</dbReference>
<dbReference type="EMBL" id="UINC01219553">
    <property type="protein sequence ID" value="SVE47067.1"/>
    <property type="molecule type" value="Genomic_DNA"/>
</dbReference>
<dbReference type="InterPro" id="IPR045190">
    <property type="entry name" value="MCCB/AccD1-like"/>
</dbReference>
<organism evidence="2">
    <name type="scientific">marine metagenome</name>
    <dbReference type="NCBI Taxonomy" id="408172"/>
    <lineage>
        <taxon>unclassified sequences</taxon>
        <taxon>metagenomes</taxon>
        <taxon>ecological metagenomes</taxon>
    </lineage>
</organism>